<dbReference type="SMART" id="SM00360">
    <property type="entry name" value="RRM"/>
    <property type="match status" value="2"/>
</dbReference>
<evidence type="ECO:0000313" key="4">
    <source>
        <dbReference type="EMBL" id="KAF8822987.1"/>
    </source>
</evidence>
<keyword evidence="1" id="KW-0694">RNA-binding</keyword>
<feature type="domain" description="RRM" evidence="3">
    <location>
        <begin position="115"/>
        <end position="191"/>
    </location>
</feature>
<feature type="compositionally biased region" description="Low complexity" evidence="2">
    <location>
        <begin position="489"/>
        <end position="506"/>
    </location>
</feature>
<reference evidence="4 5" key="1">
    <citation type="journal article" date="2020" name="bioRxiv">
        <title>Metabolic contributions of an alphaproteobacterial endosymbiont in the apicomplexan Cardiosporidium cionae.</title>
        <authorList>
            <person name="Hunter E.S."/>
            <person name="Paight C.J."/>
            <person name="Lane C.E."/>
        </authorList>
    </citation>
    <scope>NUCLEOTIDE SEQUENCE [LARGE SCALE GENOMIC DNA]</scope>
    <source>
        <strain evidence="4">ESH_2018</strain>
    </source>
</reference>
<comment type="caution">
    <text evidence="4">The sequence shown here is derived from an EMBL/GenBank/DDBJ whole genome shotgun (WGS) entry which is preliminary data.</text>
</comment>
<organism evidence="4 5">
    <name type="scientific">Cardiosporidium cionae</name>
    <dbReference type="NCBI Taxonomy" id="476202"/>
    <lineage>
        <taxon>Eukaryota</taxon>
        <taxon>Sar</taxon>
        <taxon>Alveolata</taxon>
        <taxon>Apicomplexa</taxon>
        <taxon>Aconoidasida</taxon>
        <taxon>Nephromycida</taxon>
        <taxon>Cardiosporidium</taxon>
    </lineage>
</organism>
<dbReference type="InterPro" id="IPR035979">
    <property type="entry name" value="RBD_domain_sf"/>
</dbReference>
<dbReference type="PROSITE" id="PS50102">
    <property type="entry name" value="RRM"/>
    <property type="match status" value="2"/>
</dbReference>
<name>A0ABQ7JG67_9APIC</name>
<sequence length="506" mass="55815">MSTTSIGFPTTNDSVTELNTLGHSLSFSSRAYSHSLQKESEFTWNNDYAQNQFLDSAKNAEKASIPLEIATDTTARQDDNVDTKLIAVSHGENTNIVAEENLIYENMGIANAKPFRFFVGGIPQDIEEEEITAYFMYYGEVKEVRIAKDYFTGFSRGFGFVTMSDEATKAQIFQDSHELRGKRIDVREENNTIPTDINRKIFIGGLDPSWNEACLSSYFTKFGPVETVHIVTDGNGKSRCFAFITFGDENVAQKVIQHGTHNIMERCIEVRKAEPKKSRSNYRNTIAAYQNWYEEYNTAQWYNPSVQGNSLYACADGGWGAPYATQSAAVVPTADSSVASLPPTAGSFYDISNPSDADAASNWYMNSVACAAYANQVYATQQAATAQYMNYYYQGLYGQSHPHSFGLPTLQEAESASLYNGPAELEGTSTACDEKGNSNDTPSPSLEFPDNQKQSVSTTASSESLNQQSSIESDDTQCEEKSKNDFPKTENSSNLLESSSTETLVA</sequence>
<dbReference type="Proteomes" id="UP000823046">
    <property type="component" value="Unassembled WGS sequence"/>
</dbReference>
<feature type="compositionally biased region" description="Polar residues" evidence="2">
    <location>
        <begin position="451"/>
        <end position="471"/>
    </location>
</feature>
<dbReference type="InterPro" id="IPR000504">
    <property type="entry name" value="RRM_dom"/>
</dbReference>
<evidence type="ECO:0000313" key="5">
    <source>
        <dbReference type="Proteomes" id="UP000823046"/>
    </source>
</evidence>
<evidence type="ECO:0000256" key="2">
    <source>
        <dbReference type="SAM" id="MobiDB-lite"/>
    </source>
</evidence>
<dbReference type="EMBL" id="JADAQX010000009">
    <property type="protein sequence ID" value="KAF8822987.1"/>
    <property type="molecule type" value="Genomic_DNA"/>
</dbReference>
<evidence type="ECO:0000259" key="3">
    <source>
        <dbReference type="PROSITE" id="PS50102"/>
    </source>
</evidence>
<feature type="compositionally biased region" description="Basic and acidic residues" evidence="2">
    <location>
        <begin position="478"/>
        <end position="488"/>
    </location>
</feature>
<dbReference type="Gene3D" id="3.30.70.330">
    <property type="match status" value="2"/>
</dbReference>
<dbReference type="SUPFAM" id="SSF54928">
    <property type="entry name" value="RNA-binding domain, RBD"/>
    <property type="match status" value="2"/>
</dbReference>
<dbReference type="Pfam" id="PF00076">
    <property type="entry name" value="RRM_1"/>
    <property type="match status" value="2"/>
</dbReference>
<dbReference type="PANTHER" id="PTHR48035:SF2">
    <property type="entry name" value="RNA-BINDING REGION RNP-1 DOMAIN-CONTAINING PROTEIN"/>
    <property type="match status" value="1"/>
</dbReference>
<accession>A0ABQ7JG67</accession>
<evidence type="ECO:0000256" key="1">
    <source>
        <dbReference type="PROSITE-ProRule" id="PRU00176"/>
    </source>
</evidence>
<feature type="region of interest" description="Disordered" evidence="2">
    <location>
        <begin position="422"/>
        <end position="506"/>
    </location>
</feature>
<dbReference type="InterPro" id="IPR012677">
    <property type="entry name" value="Nucleotide-bd_a/b_plait_sf"/>
</dbReference>
<feature type="domain" description="RRM" evidence="3">
    <location>
        <begin position="199"/>
        <end position="275"/>
    </location>
</feature>
<dbReference type="PANTHER" id="PTHR48035">
    <property type="entry name" value="HETEROGENEOUS NUCLEAR RIBONUCLEOPROTEIN 1"/>
    <property type="match status" value="1"/>
</dbReference>
<proteinExistence type="predicted"/>
<keyword evidence="5" id="KW-1185">Reference proteome</keyword>
<dbReference type="InterPro" id="IPR053260">
    <property type="entry name" value="hnRNP"/>
</dbReference>
<protein>
    <submittedName>
        <fullName evidence="4">Rna recognition motif-containing protein</fullName>
    </submittedName>
</protein>
<gene>
    <name evidence="4" type="ORF">IE077_004278</name>
</gene>